<evidence type="ECO:0000313" key="2">
    <source>
        <dbReference type="EMBL" id="MBN0989797.1"/>
    </source>
</evidence>
<reference evidence="2 3" key="1">
    <citation type="submission" date="2021-02" db="EMBL/GenBank/DDBJ databases">
        <title>A novel species of genus Amphritea isolated from a fishpond in China.</title>
        <authorList>
            <person name="Lu H."/>
        </authorList>
    </citation>
    <scope>NUCLEOTIDE SEQUENCE [LARGE SCALE GENOMIC DNA]</scope>
    <source>
        <strain evidence="2 3">RP18W</strain>
    </source>
</reference>
<dbReference type="Pfam" id="PF13673">
    <property type="entry name" value="Acetyltransf_10"/>
    <property type="match status" value="1"/>
</dbReference>
<dbReference type="EMBL" id="JAFFZP010000053">
    <property type="protein sequence ID" value="MBN0989797.1"/>
    <property type="molecule type" value="Genomic_DNA"/>
</dbReference>
<comment type="caution">
    <text evidence="2">The sequence shown here is derived from an EMBL/GenBank/DDBJ whole genome shotgun (WGS) entry which is preliminary data.</text>
</comment>
<dbReference type="SUPFAM" id="SSF55729">
    <property type="entry name" value="Acyl-CoA N-acyltransferases (Nat)"/>
    <property type="match status" value="1"/>
</dbReference>
<sequence length="149" mass="16598">MSIRVVNEGDLPQIVSLVASLSHFYLDEPGKELPVWFRESITEAAFAGRVSSPEYLNLVYEEGGVLMGYISVKGGSHLYHLFVAQAFQGRGISRLLWLKAKEFSQSKRFSLRSSIYAVPVYKRFGFAESGPVGTKDGISFQPMELNDAK</sequence>
<dbReference type="RefSeq" id="WP_205214471.1">
    <property type="nucleotide sequence ID" value="NZ_JAFFZP010000053.1"/>
</dbReference>
<dbReference type="InterPro" id="IPR000182">
    <property type="entry name" value="GNAT_dom"/>
</dbReference>
<dbReference type="InterPro" id="IPR016181">
    <property type="entry name" value="Acyl_CoA_acyltransferase"/>
</dbReference>
<accession>A0ABS2WEJ4</accession>
<dbReference type="PROSITE" id="PS51186">
    <property type="entry name" value="GNAT"/>
    <property type="match status" value="1"/>
</dbReference>
<feature type="domain" description="N-acetyltransferase" evidence="1">
    <location>
        <begin position="1"/>
        <end position="148"/>
    </location>
</feature>
<name>A0ABS2WEJ4_9GAMM</name>
<evidence type="ECO:0000259" key="1">
    <source>
        <dbReference type="PROSITE" id="PS51186"/>
    </source>
</evidence>
<dbReference type="CDD" id="cd04301">
    <property type="entry name" value="NAT_SF"/>
    <property type="match status" value="1"/>
</dbReference>
<dbReference type="Gene3D" id="3.40.630.30">
    <property type="match status" value="1"/>
</dbReference>
<organism evidence="2 3">
    <name type="scientific">Amphritea pacifica</name>
    <dbReference type="NCBI Taxonomy" id="2811233"/>
    <lineage>
        <taxon>Bacteria</taxon>
        <taxon>Pseudomonadati</taxon>
        <taxon>Pseudomonadota</taxon>
        <taxon>Gammaproteobacteria</taxon>
        <taxon>Oceanospirillales</taxon>
        <taxon>Oceanospirillaceae</taxon>
        <taxon>Amphritea</taxon>
    </lineage>
</organism>
<dbReference type="Proteomes" id="UP000760472">
    <property type="component" value="Unassembled WGS sequence"/>
</dbReference>
<proteinExistence type="predicted"/>
<keyword evidence="3" id="KW-1185">Reference proteome</keyword>
<evidence type="ECO:0000313" key="3">
    <source>
        <dbReference type="Proteomes" id="UP000760472"/>
    </source>
</evidence>
<protein>
    <submittedName>
        <fullName evidence="2">GNAT family N-acetyltransferase</fullName>
    </submittedName>
</protein>
<gene>
    <name evidence="2" type="ORF">JW498_20750</name>
</gene>